<dbReference type="Pfam" id="PF13603">
    <property type="entry name" value="tRNA-synt_1_2"/>
    <property type="match status" value="1"/>
</dbReference>
<dbReference type="InterPro" id="IPR009080">
    <property type="entry name" value="tRNAsynth_Ia_anticodon-bd"/>
</dbReference>
<evidence type="ECO:0000256" key="3">
    <source>
        <dbReference type="ARBA" id="ARBA00022598"/>
    </source>
</evidence>
<evidence type="ECO:0000256" key="11">
    <source>
        <dbReference type="SAM" id="MobiDB-lite"/>
    </source>
</evidence>
<dbReference type="GO" id="GO:0002161">
    <property type="term" value="F:aminoacyl-tRNA deacylase activity"/>
    <property type="evidence" value="ECO:0007669"/>
    <property type="project" value="InterPro"/>
</dbReference>
<organism evidence="15 16">
    <name type="scientific">Eiseniibacteriota bacterium</name>
    <dbReference type="NCBI Taxonomy" id="2212470"/>
    <lineage>
        <taxon>Bacteria</taxon>
        <taxon>Candidatus Eiseniibacteriota</taxon>
    </lineage>
</organism>
<evidence type="ECO:0000313" key="15">
    <source>
        <dbReference type="EMBL" id="MCA9754792.1"/>
    </source>
</evidence>
<keyword evidence="3 9" id="KW-0436">Ligase</keyword>
<feature type="domain" description="Methionyl/Valyl/Leucyl/Isoleucyl-tRNA synthetase anticodon-binding" evidence="12">
    <location>
        <begin position="803"/>
        <end position="918"/>
    </location>
</feature>
<dbReference type="InterPro" id="IPR014729">
    <property type="entry name" value="Rossmann-like_a/b/a_fold"/>
</dbReference>
<evidence type="ECO:0000256" key="4">
    <source>
        <dbReference type="ARBA" id="ARBA00022741"/>
    </source>
</evidence>
<dbReference type="InterPro" id="IPR002302">
    <property type="entry name" value="Leu-tRNA-ligase"/>
</dbReference>
<dbReference type="InterPro" id="IPR013155">
    <property type="entry name" value="M/V/L/I-tRNA-synth_anticd-bd"/>
</dbReference>
<evidence type="ECO:0000256" key="6">
    <source>
        <dbReference type="ARBA" id="ARBA00022917"/>
    </source>
</evidence>
<dbReference type="FunFam" id="1.10.730.10:FF:000011">
    <property type="entry name" value="Leucine--tRNA ligase chloroplastic/mitochondrial"/>
    <property type="match status" value="1"/>
</dbReference>
<gene>
    <name evidence="9" type="primary">leuS</name>
    <name evidence="15" type="ORF">KDA27_03250</name>
</gene>
<evidence type="ECO:0000259" key="12">
    <source>
        <dbReference type="Pfam" id="PF08264"/>
    </source>
</evidence>
<feature type="short sequence motif" description="'KMSKS' region" evidence="9">
    <location>
        <begin position="729"/>
        <end position="733"/>
    </location>
</feature>
<keyword evidence="4 9" id="KW-0547">Nucleotide-binding</keyword>
<dbReference type="PRINTS" id="PR00985">
    <property type="entry name" value="TRNASYNTHLEU"/>
</dbReference>
<protein>
    <recommendedName>
        <fullName evidence="9">Leucine--tRNA ligase</fullName>
        <ecNumber evidence="9">6.1.1.4</ecNumber>
    </recommendedName>
    <alternativeName>
        <fullName evidence="9">Leucyl-tRNA synthetase</fullName>
        <shortName evidence="9">LeuRS</shortName>
    </alternativeName>
</protein>
<dbReference type="PANTHER" id="PTHR43740">
    <property type="entry name" value="LEUCYL-TRNA SYNTHETASE"/>
    <property type="match status" value="1"/>
</dbReference>
<feature type="domain" description="Methionyl/Leucyl tRNA synthetase" evidence="13">
    <location>
        <begin position="46"/>
        <end position="149"/>
    </location>
</feature>
<feature type="binding site" evidence="9">
    <location>
        <position position="732"/>
    </location>
    <ligand>
        <name>ATP</name>
        <dbReference type="ChEBI" id="CHEBI:30616"/>
    </ligand>
</feature>
<dbReference type="FunFam" id="3.40.50.620:FF:000060">
    <property type="entry name" value="Leucine--tRNA ligase"/>
    <property type="match status" value="1"/>
</dbReference>
<accession>A0A956SBS8</accession>
<keyword evidence="6 9" id="KW-0648">Protein biosynthesis</keyword>
<dbReference type="SUPFAM" id="SSF47323">
    <property type="entry name" value="Anticodon-binding domain of a subclass of class I aminoacyl-tRNA synthetases"/>
    <property type="match status" value="1"/>
</dbReference>
<dbReference type="PROSITE" id="PS00178">
    <property type="entry name" value="AA_TRNA_LIGASE_I"/>
    <property type="match status" value="1"/>
</dbReference>
<evidence type="ECO:0000256" key="7">
    <source>
        <dbReference type="ARBA" id="ARBA00023146"/>
    </source>
</evidence>
<dbReference type="Gene3D" id="3.90.740.10">
    <property type="entry name" value="Valyl/Leucyl/Isoleucyl-tRNA synthetase, editing domain"/>
    <property type="match status" value="1"/>
</dbReference>
<dbReference type="EMBL" id="JAGQHS010000009">
    <property type="protein sequence ID" value="MCA9754792.1"/>
    <property type="molecule type" value="Genomic_DNA"/>
</dbReference>
<evidence type="ECO:0000256" key="9">
    <source>
        <dbReference type="HAMAP-Rule" id="MF_00049"/>
    </source>
</evidence>
<comment type="catalytic activity">
    <reaction evidence="8 9">
        <text>tRNA(Leu) + L-leucine + ATP = L-leucyl-tRNA(Leu) + AMP + diphosphate</text>
        <dbReference type="Rhea" id="RHEA:11688"/>
        <dbReference type="Rhea" id="RHEA-COMP:9613"/>
        <dbReference type="Rhea" id="RHEA-COMP:9622"/>
        <dbReference type="ChEBI" id="CHEBI:30616"/>
        <dbReference type="ChEBI" id="CHEBI:33019"/>
        <dbReference type="ChEBI" id="CHEBI:57427"/>
        <dbReference type="ChEBI" id="CHEBI:78442"/>
        <dbReference type="ChEBI" id="CHEBI:78494"/>
        <dbReference type="ChEBI" id="CHEBI:456215"/>
        <dbReference type="EC" id="6.1.1.4"/>
    </reaction>
</comment>
<dbReference type="GO" id="GO:0005829">
    <property type="term" value="C:cytosol"/>
    <property type="evidence" value="ECO:0007669"/>
    <property type="project" value="TreeGrafter"/>
</dbReference>
<dbReference type="InterPro" id="IPR009008">
    <property type="entry name" value="Val/Leu/Ile-tRNA-synth_edit"/>
</dbReference>
<evidence type="ECO:0000256" key="5">
    <source>
        <dbReference type="ARBA" id="ARBA00022840"/>
    </source>
</evidence>
<feature type="domain" description="Leucyl-tRNA synthetase editing" evidence="14">
    <location>
        <begin position="287"/>
        <end position="434"/>
    </location>
</feature>
<name>A0A956SBS8_UNCEI</name>
<dbReference type="InterPro" id="IPR025709">
    <property type="entry name" value="Leu_tRNA-synth_edit"/>
</dbReference>
<keyword evidence="2 9" id="KW-0963">Cytoplasm</keyword>
<dbReference type="GO" id="GO:0005524">
    <property type="term" value="F:ATP binding"/>
    <property type="evidence" value="ECO:0007669"/>
    <property type="project" value="UniProtKB-UniRule"/>
</dbReference>
<evidence type="ECO:0000259" key="13">
    <source>
        <dbReference type="Pfam" id="PF09334"/>
    </source>
</evidence>
<dbReference type="Gene3D" id="1.10.730.10">
    <property type="entry name" value="Isoleucyl-tRNA Synthetase, Domain 1"/>
    <property type="match status" value="1"/>
</dbReference>
<comment type="similarity">
    <text evidence="1 9 10">Belongs to the class-I aminoacyl-tRNA synthetase family.</text>
</comment>
<dbReference type="PANTHER" id="PTHR43740:SF2">
    <property type="entry name" value="LEUCINE--TRNA LIGASE, MITOCHONDRIAL"/>
    <property type="match status" value="1"/>
</dbReference>
<dbReference type="EC" id="6.1.1.4" evidence="9"/>
<dbReference type="CDD" id="cd07958">
    <property type="entry name" value="Anticodon_Ia_Leu_BEm"/>
    <property type="match status" value="1"/>
</dbReference>
<reference evidence="15" key="1">
    <citation type="submission" date="2020-04" db="EMBL/GenBank/DDBJ databases">
        <authorList>
            <person name="Zhang T."/>
        </authorList>
    </citation>
    <scope>NUCLEOTIDE SEQUENCE</scope>
    <source>
        <strain evidence="15">HKST-UBA02</strain>
    </source>
</reference>
<dbReference type="AlphaFoldDB" id="A0A956SBS8"/>
<dbReference type="FunFam" id="3.40.50.620:FF:000056">
    <property type="entry name" value="Leucine--tRNA ligase"/>
    <property type="match status" value="1"/>
</dbReference>
<dbReference type="FunFam" id="3.40.50.620:FF:000087">
    <property type="entry name" value="Leucine--tRNA ligase"/>
    <property type="match status" value="1"/>
</dbReference>
<evidence type="ECO:0000256" key="8">
    <source>
        <dbReference type="ARBA" id="ARBA00047469"/>
    </source>
</evidence>
<dbReference type="Proteomes" id="UP000739538">
    <property type="component" value="Unassembled WGS sequence"/>
</dbReference>
<dbReference type="HAMAP" id="MF_00049_B">
    <property type="entry name" value="Leu_tRNA_synth_B"/>
    <property type="match status" value="1"/>
</dbReference>
<reference evidence="15" key="2">
    <citation type="journal article" date="2021" name="Microbiome">
        <title>Successional dynamics and alternative stable states in a saline activated sludge microbial community over 9 years.</title>
        <authorList>
            <person name="Wang Y."/>
            <person name="Ye J."/>
            <person name="Ju F."/>
            <person name="Liu L."/>
            <person name="Boyd J.A."/>
            <person name="Deng Y."/>
            <person name="Parks D.H."/>
            <person name="Jiang X."/>
            <person name="Yin X."/>
            <person name="Woodcroft B.J."/>
            <person name="Tyson G.W."/>
            <person name="Hugenholtz P."/>
            <person name="Polz M.F."/>
            <person name="Zhang T."/>
        </authorList>
    </citation>
    <scope>NUCLEOTIDE SEQUENCE</scope>
    <source>
        <strain evidence="15">HKST-UBA02</strain>
    </source>
</reference>
<dbReference type="SUPFAM" id="SSF52374">
    <property type="entry name" value="Nucleotidylyl transferase"/>
    <property type="match status" value="1"/>
</dbReference>
<dbReference type="InterPro" id="IPR001412">
    <property type="entry name" value="aa-tRNA-synth_I_CS"/>
</dbReference>
<keyword evidence="5 9" id="KW-0067">ATP-binding</keyword>
<proteinExistence type="inferred from homology"/>
<dbReference type="Gene3D" id="3.40.50.620">
    <property type="entry name" value="HUPs"/>
    <property type="match status" value="3"/>
</dbReference>
<dbReference type="SUPFAM" id="SSF50677">
    <property type="entry name" value="ValRS/IleRS/LeuRS editing domain"/>
    <property type="match status" value="1"/>
</dbReference>
<evidence type="ECO:0000256" key="2">
    <source>
        <dbReference type="ARBA" id="ARBA00022490"/>
    </source>
</evidence>
<evidence type="ECO:0000259" key="14">
    <source>
        <dbReference type="Pfam" id="PF13603"/>
    </source>
</evidence>
<evidence type="ECO:0000256" key="1">
    <source>
        <dbReference type="ARBA" id="ARBA00005594"/>
    </source>
</evidence>
<dbReference type="InterPro" id="IPR015413">
    <property type="entry name" value="Methionyl/Leucyl_tRNA_Synth"/>
</dbReference>
<feature type="region of interest" description="Disordered" evidence="11">
    <location>
        <begin position="568"/>
        <end position="587"/>
    </location>
</feature>
<dbReference type="GO" id="GO:0006429">
    <property type="term" value="P:leucyl-tRNA aminoacylation"/>
    <property type="evidence" value="ECO:0007669"/>
    <property type="project" value="UniProtKB-UniRule"/>
</dbReference>
<sequence>MNTYDFSAIEAKWQKHWEEHRTFRALGPGDDGFDPKKPKKYVLDMFPYPSGKGLHVGHPVGYIGTDIVSRYARMRGYNVLHPMGFDAFGLPAEQYAIETGTHPRVSTEANVANMLRQLKACALSYDWDREVRTIDPEYYKWTQWIFLQLFHSWFDPSVEKARPIAELVARLEKDDVRLDGGEVVSKSDDRFASLRAWSEFSTAEHHAALGRFRLAYIDDVPVNWCPALGTVLANEEVTNEGRSERGNHPVYRRPLKQWMLRITAYAERLLQDLNDVDWSEALKLMQRNWIGRSEGARVRFPVVGADREVEVYTTRPDTLFGATYMVLAPEHPWVDELTSADRKADVDAYRKTAAHRSELDRQADTKEKTGVFTGGYATNPVNGKQIPIWIADYVLMGYGTGAIMAVPCHDTRDFEFAQKFGLPIVPVVVPTDEWLLEQVATGAAPEGVGSSAGAGGGAGAGPDALRAAYLESPTSFQVAFTGHGKGIHSKNDEVSLDGKETPEAKRTIVAWLEGKGIGRGEVQFKLRDWLFSRQRFWGEPFPILHGPDGEIRAVDERDLPVVLPEIEDYKPIPNDDPEQPPQPSLSRAKDSWKFVELDGKKYVRELNTMPQWAGSCWYYLRYLDPRNDDVFVSPEAEQYWMSPNGVDLYVGGAEHAVLHLLYARFWHKVLFDLGHVSTKEPFGRLYNQGYIQAYSYQDARGIYVDAEKIEEKDGKFFYEGEPVTRSLGKMGKSLKNSVTPDDVMEQYGCDTFRLYEMYLGPLDQSKTWNTQAIVGIQRFLQRLWRNFVDEESGALRVVDETPDEEMLKLLHKTIHGATDDMDGFRFNTTIAKLIELNNAWVGRPSLPRVVADAMVRMLAPLAPHVAEELWQRLGNESSVSRADWPVAEEQYLVDDEIEIVVQVLGKKRGTVRVAAGASQEEIQSAAMEVDTVKPHLEGKTVRKVIYVPGKLLNIVAN</sequence>
<comment type="subcellular location">
    <subcellularLocation>
        <location evidence="9">Cytoplasm</location>
    </subcellularLocation>
</comment>
<comment type="caution">
    <text evidence="15">The sequence shown here is derived from an EMBL/GenBank/DDBJ whole genome shotgun (WGS) entry which is preliminary data.</text>
</comment>
<dbReference type="Pfam" id="PF08264">
    <property type="entry name" value="Anticodon_1"/>
    <property type="match status" value="1"/>
</dbReference>
<dbReference type="GO" id="GO:0004823">
    <property type="term" value="F:leucine-tRNA ligase activity"/>
    <property type="evidence" value="ECO:0007669"/>
    <property type="project" value="UniProtKB-UniRule"/>
</dbReference>
<evidence type="ECO:0000256" key="10">
    <source>
        <dbReference type="RuleBase" id="RU363039"/>
    </source>
</evidence>
<keyword evidence="7 9" id="KW-0030">Aminoacyl-tRNA synthetase</keyword>
<evidence type="ECO:0000313" key="16">
    <source>
        <dbReference type="Proteomes" id="UP000739538"/>
    </source>
</evidence>
<comment type="caution">
    <text evidence="9">Lacks conserved residue(s) required for the propagation of feature annotation.</text>
</comment>
<dbReference type="Pfam" id="PF09334">
    <property type="entry name" value="tRNA-synt_1g"/>
    <property type="match status" value="1"/>
</dbReference>